<evidence type="ECO:0000313" key="1">
    <source>
        <dbReference type="EMBL" id="QVI62269.1"/>
    </source>
</evidence>
<dbReference type="EMBL" id="CP074405">
    <property type="protein sequence ID" value="QVI62269.1"/>
    <property type="molecule type" value="Genomic_DNA"/>
</dbReference>
<proteinExistence type="predicted"/>
<sequence length="350" mass="38480">MDLTREQAWDVVRHIEARAPYRLCLLAELMRDTDGPVDQMDASLESLVPMWEWFTTLAMAGYPDVPTDVPPTDEPRIVAHALPEYVDLARRRALMCEGLTHYIELVVRRIDPQSRWDLWLQKGRIRMAQHQEPVLRLSDGTPIHVVYLPGGMARRYEKGELHAGRDPLALRKNITEDLPLSWRRDQDPQPSVLVPYLAYAGRTPPAIVTSSPLAVLFDAPAPAPAEPFDDVGVELLLAVGPAAGLDDPRHFAPLSVDTVAAVLTELDLTHEDGRPVTPQELLEDGTQLFAVDGTAMVETIATDGALRALSVEPAGGGTAATWSRIEDGLRRLAESLGGHLASDSEGWPEP</sequence>
<dbReference type="Proteomes" id="UP000677804">
    <property type="component" value="Chromosome"/>
</dbReference>
<reference evidence="1 2" key="1">
    <citation type="submission" date="2021-05" db="EMBL/GenBank/DDBJ databases">
        <title>Novel species in genus Cellulomonas.</title>
        <authorList>
            <person name="Zhang G."/>
        </authorList>
    </citation>
    <scope>NUCLEOTIDE SEQUENCE [LARGE SCALE GENOMIC DNA]</scope>
    <source>
        <strain evidence="2">zg-ZUI222</strain>
    </source>
</reference>
<gene>
    <name evidence="1" type="ORF">KG103_17990</name>
</gene>
<keyword evidence="2" id="KW-1185">Reference proteome</keyword>
<protein>
    <submittedName>
        <fullName evidence="1">Uncharacterized protein</fullName>
    </submittedName>
</protein>
<organism evidence="1 2">
    <name type="scientific">Cellulomonas wangleii</name>
    <dbReference type="NCBI Taxonomy" id="2816956"/>
    <lineage>
        <taxon>Bacteria</taxon>
        <taxon>Bacillati</taxon>
        <taxon>Actinomycetota</taxon>
        <taxon>Actinomycetes</taxon>
        <taxon>Micrococcales</taxon>
        <taxon>Cellulomonadaceae</taxon>
        <taxon>Cellulomonas</taxon>
    </lineage>
</organism>
<dbReference type="RefSeq" id="WP_213319952.1">
    <property type="nucleotide sequence ID" value="NZ_CP074405.1"/>
</dbReference>
<name>A0ABX8D4B5_9CELL</name>
<evidence type="ECO:0000313" key="2">
    <source>
        <dbReference type="Proteomes" id="UP000677804"/>
    </source>
</evidence>
<accession>A0ABX8D4B5</accession>